<accession>A0ACA9Y0K6</accession>
<protein>
    <submittedName>
        <fullName evidence="1">Protein transport protein Sec9p</fullName>
    </submittedName>
</protein>
<comment type="caution">
    <text evidence="1">The sequence shown here is derived from an EMBL/GenBank/DDBJ whole genome shotgun (WGS) entry which is preliminary data.</text>
</comment>
<organism evidence="1 2">
    <name type="scientific">[Candida] jaroonii</name>
    <dbReference type="NCBI Taxonomy" id="467808"/>
    <lineage>
        <taxon>Eukaryota</taxon>
        <taxon>Fungi</taxon>
        <taxon>Dikarya</taxon>
        <taxon>Ascomycota</taxon>
        <taxon>Saccharomycotina</taxon>
        <taxon>Pichiomycetes</taxon>
        <taxon>Debaryomycetaceae</taxon>
        <taxon>Yamadazyma</taxon>
    </lineage>
</organism>
<name>A0ACA9Y0K6_9ASCO</name>
<dbReference type="EMBL" id="CALSDN010000001">
    <property type="protein sequence ID" value="CAH6718447.1"/>
    <property type="molecule type" value="Genomic_DNA"/>
</dbReference>
<dbReference type="Proteomes" id="UP001152531">
    <property type="component" value="Unassembled WGS sequence"/>
</dbReference>
<evidence type="ECO:0000313" key="1">
    <source>
        <dbReference type="EMBL" id="CAH6718447.1"/>
    </source>
</evidence>
<gene>
    <name evidence="1" type="ORF">CLIB1444_01S06920</name>
</gene>
<evidence type="ECO:0000313" key="2">
    <source>
        <dbReference type="Proteomes" id="UP001152531"/>
    </source>
</evidence>
<keyword evidence="2" id="KW-1185">Reference proteome</keyword>
<sequence length="468" mass="53247">MGLRDKFRRKEPTEEEIRAHLTHAGISTKSKTGGREEKFGAFRNYAQDRANQKPGLAPVNPYANLNQGNNNNPYANQGNNEGGNPYSNDNQPSNGSNPSGHPSHNQSSNPYGQSSSNPYGQSSSNGNTNDPYARPSRQNSYDSRQNPYGSSQNSRSNPPQSDPYVSRTTSRQSTRGRDFDEESLDLNAIPSNTMYQNRKPIKKPAYDEETLDLNELPEEDDLNVVLDEDLPQEQEINSEDEEVEAIKQDIRFVKQESLASTRNTLRMAQEADASGTNTLGMLGSQSERLYNAEQNLNLADTQTKIAEEKVKQINRLNRSIFIPATGNPFNKKSRLRMQEQKIKNDKAQEKYMRESNRKNMYESEQRIKAGITNNNTNSELYQKYQGDKDLKAAQRYQFENDSEDDEIEKELASNLNQIDLYAKKLRSHATTMNTEVEAQNERLRKIEEDADRLDINVHMNSTRLSNIR</sequence>
<proteinExistence type="predicted"/>
<reference evidence="1" key="1">
    <citation type="submission" date="2022-06" db="EMBL/GenBank/DDBJ databases">
        <authorList>
            <person name="Legras J.-L."/>
            <person name="Devillers H."/>
            <person name="Grondin C."/>
        </authorList>
    </citation>
    <scope>NUCLEOTIDE SEQUENCE</scope>
    <source>
        <strain evidence="1">CLIB 1444</strain>
    </source>
</reference>